<reference evidence="1" key="1">
    <citation type="submission" date="2019-08" db="EMBL/GenBank/DDBJ databases">
        <authorList>
            <person name="Kucharzyk K."/>
            <person name="Murdoch R.W."/>
            <person name="Higgins S."/>
            <person name="Loffler F."/>
        </authorList>
    </citation>
    <scope>NUCLEOTIDE SEQUENCE</scope>
</reference>
<proteinExistence type="predicted"/>
<evidence type="ECO:0000313" key="1">
    <source>
        <dbReference type="EMBL" id="MPN48139.1"/>
    </source>
</evidence>
<dbReference type="AlphaFoldDB" id="A0A645ICF8"/>
<sequence length="141" mass="16049">MFRKDHFQRFYAICPAIEALFFERTTGHHIKQIQNHASAPFPFAALDGAPRNEAAAVGDAALADPDRQAVKNSKEKQHCQYKPGLPNKVVRPRIERRFALCPNRPTRAAQDDTHGAKKRKELVSRRIQPQKYRAARLIAQP</sequence>
<name>A0A645ICF8_9ZZZZ</name>
<comment type="caution">
    <text evidence="1">The sequence shown here is derived from an EMBL/GenBank/DDBJ whole genome shotgun (WGS) entry which is preliminary data.</text>
</comment>
<organism evidence="1">
    <name type="scientific">bioreactor metagenome</name>
    <dbReference type="NCBI Taxonomy" id="1076179"/>
    <lineage>
        <taxon>unclassified sequences</taxon>
        <taxon>metagenomes</taxon>
        <taxon>ecological metagenomes</taxon>
    </lineage>
</organism>
<accession>A0A645ICF8</accession>
<protein>
    <submittedName>
        <fullName evidence="1">Uncharacterized protein</fullName>
    </submittedName>
</protein>
<dbReference type="EMBL" id="VSSQ01110180">
    <property type="protein sequence ID" value="MPN48139.1"/>
    <property type="molecule type" value="Genomic_DNA"/>
</dbReference>
<gene>
    <name evidence="1" type="ORF">SDC9_195744</name>
</gene>